<keyword evidence="2" id="KW-0238">DNA-binding</keyword>
<evidence type="ECO:0000256" key="3">
    <source>
        <dbReference type="ARBA" id="ARBA00023163"/>
    </source>
</evidence>
<sequence length="358" mass="39956">MEFSDSIMTNAAIPMTYSRVAARALGLSERQLGLLTMGAGIEGKDLLRDDIHINGRQQVQILSNALDLAGDPAFGLYYGQRITPATHGPLGFLVNSSPTLIEALEAFEDYLPLRMNLTAITLRRSDKWLECRMFASPGVTPKVYRLFIETLSLAVIAIAGSLLGRPLSDARLELDYAPPEYAGRYRDVYPLPVTFESSENVLRIPIALAPTPNVSSDPRNYELALLQCRDLLRDMTSEYHSTAVQVRRLLLSNVNHQMAEVDVAAALFVSKRTLARRLKEEGTGFREVRDRVLISLAEGYLCNSQLSIDAVASLLNYHDSSNFRRAFKRWFGMSPDEFRQRSRRGESVALALPFRGSP</sequence>
<feature type="domain" description="HTH araC/xylS-type" evidence="4">
    <location>
        <begin position="244"/>
        <end position="341"/>
    </location>
</feature>
<dbReference type="PROSITE" id="PS01124">
    <property type="entry name" value="HTH_ARAC_FAMILY_2"/>
    <property type="match status" value="1"/>
</dbReference>
<comment type="caution">
    <text evidence="5">The sequence shown here is derived from an EMBL/GenBank/DDBJ whole genome shotgun (WGS) entry which is preliminary data.</text>
</comment>
<evidence type="ECO:0000313" key="5">
    <source>
        <dbReference type="EMBL" id="NKI16081.1"/>
    </source>
</evidence>
<dbReference type="Proteomes" id="UP000765845">
    <property type="component" value="Unassembled WGS sequence"/>
</dbReference>
<name>A0ABX1GAY5_9GAMM</name>
<dbReference type="Pfam" id="PF12833">
    <property type="entry name" value="HTH_18"/>
    <property type="match status" value="1"/>
</dbReference>
<evidence type="ECO:0000256" key="1">
    <source>
        <dbReference type="ARBA" id="ARBA00023015"/>
    </source>
</evidence>
<proteinExistence type="predicted"/>
<dbReference type="PANTHER" id="PTHR47894">
    <property type="entry name" value="HTH-TYPE TRANSCRIPTIONAL REGULATOR GADX"/>
    <property type="match status" value="1"/>
</dbReference>
<accession>A0ABX1GAY5</accession>
<dbReference type="Pfam" id="PF12625">
    <property type="entry name" value="Arabinose_bd"/>
    <property type="match status" value="1"/>
</dbReference>
<evidence type="ECO:0000313" key="6">
    <source>
        <dbReference type="Proteomes" id="UP000765845"/>
    </source>
</evidence>
<keyword evidence="6" id="KW-1185">Reference proteome</keyword>
<dbReference type="RefSeq" id="WP_168448622.1">
    <property type="nucleotide sequence ID" value="NZ_JAAWWK010000001.1"/>
</dbReference>
<dbReference type="SUPFAM" id="SSF46689">
    <property type="entry name" value="Homeodomain-like"/>
    <property type="match status" value="1"/>
</dbReference>
<gene>
    <name evidence="5" type="ORF">HCU74_01485</name>
</gene>
<dbReference type="Gene3D" id="1.10.10.60">
    <property type="entry name" value="Homeodomain-like"/>
    <property type="match status" value="1"/>
</dbReference>
<keyword evidence="1" id="KW-0805">Transcription regulation</keyword>
<dbReference type="SMART" id="SM00342">
    <property type="entry name" value="HTH_ARAC"/>
    <property type="match status" value="1"/>
</dbReference>
<dbReference type="InterPro" id="IPR032687">
    <property type="entry name" value="AraC-type_N"/>
</dbReference>
<keyword evidence="3" id="KW-0804">Transcription</keyword>
<dbReference type="InterPro" id="IPR009057">
    <property type="entry name" value="Homeodomain-like_sf"/>
</dbReference>
<organism evidence="5 6">
    <name type="scientific">Spongiibacter thalassae</name>
    <dbReference type="NCBI Taxonomy" id="2721624"/>
    <lineage>
        <taxon>Bacteria</taxon>
        <taxon>Pseudomonadati</taxon>
        <taxon>Pseudomonadota</taxon>
        <taxon>Gammaproteobacteria</taxon>
        <taxon>Cellvibrionales</taxon>
        <taxon>Spongiibacteraceae</taxon>
        <taxon>Spongiibacter</taxon>
    </lineage>
</organism>
<evidence type="ECO:0000259" key="4">
    <source>
        <dbReference type="PROSITE" id="PS01124"/>
    </source>
</evidence>
<dbReference type="InterPro" id="IPR018060">
    <property type="entry name" value="HTH_AraC"/>
</dbReference>
<evidence type="ECO:0000256" key="2">
    <source>
        <dbReference type="ARBA" id="ARBA00023125"/>
    </source>
</evidence>
<dbReference type="EMBL" id="JAAWWK010000001">
    <property type="protein sequence ID" value="NKI16081.1"/>
    <property type="molecule type" value="Genomic_DNA"/>
</dbReference>
<protein>
    <submittedName>
        <fullName evidence="5">AraC family transcriptional regulator</fullName>
    </submittedName>
</protein>
<reference evidence="5 6" key="1">
    <citation type="submission" date="2020-04" db="EMBL/GenBank/DDBJ databases">
        <authorList>
            <person name="Yoon J."/>
        </authorList>
    </citation>
    <scope>NUCLEOTIDE SEQUENCE [LARGE SCALE GENOMIC DNA]</scope>
    <source>
        <strain evidence="5 6">KMU-166</strain>
    </source>
</reference>
<dbReference type="PANTHER" id="PTHR47894:SF1">
    <property type="entry name" value="HTH-TYPE TRANSCRIPTIONAL REGULATOR VQSM"/>
    <property type="match status" value="1"/>
</dbReference>